<proteinExistence type="inferred from homology"/>
<evidence type="ECO:0000256" key="6">
    <source>
        <dbReference type="RuleBase" id="RU004914"/>
    </source>
</evidence>
<dbReference type="PANTHER" id="PTHR42893">
    <property type="entry name" value="PROTEIN DETOXIFICATION 44, CHLOROPLASTIC-RELATED"/>
    <property type="match status" value="1"/>
</dbReference>
<comment type="caution">
    <text evidence="7">The sequence shown here is derived from an EMBL/GenBank/DDBJ whole genome shotgun (WGS) entry which is preliminary data.</text>
</comment>
<dbReference type="GO" id="GO:0009507">
    <property type="term" value="C:chloroplast"/>
    <property type="evidence" value="ECO:0007669"/>
    <property type="project" value="TreeGrafter"/>
</dbReference>
<feature type="transmembrane region" description="Helical" evidence="6">
    <location>
        <begin position="393"/>
        <end position="416"/>
    </location>
</feature>
<organism evidence="7 8">
    <name type="scientific">Mucuna pruriens</name>
    <name type="common">Velvet bean</name>
    <name type="synonym">Dolichos pruriens</name>
    <dbReference type="NCBI Taxonomy" id="157652"/>
    <lineage>
        <taxon>Eukaryota</taxon>
        <taxon>Viridiplantae</taxon>
        <taxon>Streptophyta</taxon>
        <taxon>Embryophyta</taxon>
        <taxon>Tracheophyta</taxon>
        <taxon>Spermatophyta</taxon>
        <taxon>Magnoliopsida</taxon>
        <taxon>eudicotyledons</taxon>
        <taxon>Gunneridae</taxon>
        <taxon>Pentapetalae</taxon>
        <taxon>rosids</taxon>
        <taxon>fabids</taxon>
        <taxon>Fabales</taxon>
        <taxon>Fabaceae</taxon>
        <taxon>Papilionoideae</taxon>
        <taxon>50 kb inversion clade</taxon>
        <taxon>NPAAA clade</taxon>
        <taxon>indigoferoid/millettioid clade</taxon>
        <taxon>Phaseoleae</taxon>
        <taxon>Mucuna</taxon>
    </lineage>
</organism>
<dbReference type="InterPro" id="IPR013078">
    <property type="entry name" value="His_Pase_superF_clade-1"/>
</dbReference>
<dbReference type="AlphaFoldDB" id="A0A371HVN9"/>
<dbReference type="STRING" id="157652.A0A371HVN9"/>
<dbReference type="SUPFAM" id="SSF53254">
    <property type="entry name" value="Phosphoglycerate mutase-like"/>
    <property type="match status" value="1"/>
</dbReference>
<dbReference type="Proteomes" id="UP000257109">
    <property type="component" value="Unassembled WGS sequence"/>
</dbReference>
<evidence type="ECO:0000256" key="3">
    <source>
        <dbReference type="ARBA" id="ARBA00022692"/>
    </source>
</evidence>
<comment type="subcellular location">
    <subcellularLocation>
        <location evidence="1">Membrane</location>
        <topology evidence="1">Multi-pass membrane protein</topology>
    </subcellularLocation>
</comment>
<evidence type="ECO:0000313" key="7">
    <source>
        <dbReference type="EMBL" id="RDY06848.1"/>
    </source>
</evidence>
<dbReference type="InterPro" id="IPR044644">
    <property type="entry name" value="DinF-like"/>
</dbReference>
<dbReference type="Pfam" id="PF01554">
    <property type="entry name" value="MatE"/>
    <property type="match status" value="2"/>
</dbReference>
<dbReference type="GO" id="GO:0015297">
    <property type="term" value="F:antiporter activity"/>
    <property type="evidence" value="ECO:0007669"/>
    <property type="project" value="InterPro"/>
</dbReference>
<comment type="similarity">
    <text evidence="2 6">Belongs to the multi antimicrobial extrusion (MATE) (TC 2.A.66.1) family.</text>
</comment>
<feature type="transmembrane region" description="Helical" evidence="6">
    <location>
        <begin position="428"/>
        <end position="446"/>
    </location>
</feature>
<evidence type="ECO:0000256" key="1">
    <source>
        <dbReference type="ARBA" id="ARBA00004141"/>
    </source>
</evidence>
<evidence type="ECO:0000313" key="8">
    <source>
        <dbReference type="Proteomes" id="UP000257109"/>
    </source>
</evidence>
<feature type="transmembrane region" description="Helical" evidence="6">
    <location>
        <begin position="240"/>
        <end position="261"/>
    </location>
</feature>
<dbReference type="CDD" id="cd13136">
    <property type="entry name" value="MATE_DinF_like"/>
    <property type="match status" value="1"/>
</dbReference>
<keyword evidence="5 6" id="KW-0472">Membrane</keyword>
<accession>A0A371HVN9</accession>
<dbReference type="OrthoDB" id="2126698at2759"/>
<sequence length="752" mass="81845">MEATYLTTSCSVSKYRYDGFTRRAFMRNHINYGYGLRQSLSISAPLITLGSKPSSFRPNHFSSEDDLQDVKRELLLLSLPAIASQAIEPLSQLMETAYIGRLGTVELASAGVSMSIFNIISKLFNIPLLSVATSFVAEDMAKTSTQDSSSGVHHFHSTRSLHSLHYLMPLTCAADQDDLQNSGNAKPLKSISQRKQLSSVSTALLLALGLGIFEAIALSLGSGAFLHLIGVSSQNPTHALARHFLSLRAVGAPAVVLSLALQGIFRGFKDTKTPVICLGKYIGTVLMIWCLNKRAELLPPKMGDLQFGSYIKSGGFLLGRTLAVLTTITLGTSMAARHGPVAMAAHQICLQVWLAVSLLTDALAASGQALIASSVSRQEYKVVKEITSFVLRIGLVMGICLAAILGASFGSLATIFTQDSEVLQVVRTGVLFVSASQPFNALAFIFDGLHYGVSDFRYAAFSMMFVGAVSSTFLVFAPSLFGLQGVWLGLALFMSLRAAAGVVRLLSKNGPWWFLHSDLQIAEVRQEMWIVKNRYWVLRHGKSIPNERGLIVSSMENGTRPEFQLASDGVDQAQLAAKLFQKELEDNNIPLANVRICYSPFSRTNHTAKVVATALNLPFDGPQCKVIEDLRERYFGPSFELLSHDKYEEIWALDEKDPLVGPEGGESVKDVACRLARAMATMESEFEGCAILVVSHGDPLQILQTVLHAANEHKEATDKDDLASILKAVQVSPILSQHRKYALLTGELRGVI</sequence>
<keyword evidence="4 6" id="KW-1133">Transmembrane helix</keyword>
<dbReference type="Gene3D" id="3.40.50.1240">
    <property type="entry name" value="Phosphoglycerate mutase-like"/>
    <property type="match status" value="1"/>
</dbReference>
<feature type="transmembrane region" description="Helical" evidence="6">
    <location>
        <begin position="203"/>
        <end position="228"/>
    </location>
</feature>
<feature type="transmembrane region" description="Helical" evidence="6">
    <location>
        <begin position="352"/>
        <end position="372"/>
    </location>
</feature>
<dbReference type="GO" id="GO:0016020">
    <property type="term" value="C:membrane"/>
    <property type="evidence" value="ECO:0007669"/>
    <property type="project" value="UniProtKB-SubCell"/>
</dbReference>
<gene>
    <name evidence="7" type="primary">DTX45</name>
    <name evidence="7" type="ORF">CR513_09095</name>
</gene>
<evidence type="ECO:0000256" key="4">
    <source>
        <dbReference type="ARBA" id="ARBA00022989"/>
    </source>
</evidence>
<dbReference type="EMBL" id="QJKJ01001598">
    <property type="protein sequence ID" value="RDY06848.1"/>
    <property type="molecule type" value="Genomic_DNA"/>
</dbReference>
<feature type="non-terminal residue" evidence="7">
    <location>
        <position position="1"/>
    </location>
</feature>
<dbReference type="Pfam" id="PF00300">
    <property type="entry name" value="His_Phos_1"/>
    <property type="match status" value="1"/>
</dbReference>
<evidence type="ECO:0000256" key="2">
    <source>
        <dbReference type="ARBA" id="ARBA00010199"/>
    </source>
</evidence>
<feature type="transmembrane region" description="Helical" evidence="6">
    <location>
        <begin position="313"/>
        <end position="332"/>
    </location>
</feature>
<keyword evidence="3 6" id="KW-0812">Transmembrane</keyword>
<reference evidence="7" key="1">
    <citation type="submission" date="2018-05" db="EMBL/GenBank/DDBJ databases">
        <title>Draft genome of Mucuna pruriens seed.</title>
        <authorList>
            <person name="Nnadi N.E."/>
            <person name="Vos R."/>
            <person name="Hasami M.H."/>
            <person name="Devisetty U.K."/>
            <person name="Aguiy J.C."/>
        </authorList>
    </citation>
    <scope>NUCLEOTIDE SEQUENCE [LARGE SCALE GENOMIC DNA]</scope>
    <source>
        <strain evidence="7">JCA_2017</strain>
    </source>
</reference>
<dbReference type="GO" id="GO:0042910">
    <property type="term" value="F:xenobiotic transmembrane transporter activity"/>
    <property type="evidence" value="ECO:0007669"/>
    <property type="project" value="InterPro"/>
</dbReference>
<dbReference type="InterPro" id="IPR002528">
    <property type="entry name" value="MATE_fam"/>
</dbReference>
<protein>
    <recommendedName>
        <fullName evidence="6">Protein DETOXIFICATION</fullName>
    </recommendedName>
    <alternativeName>
        <fullName evidence="6">Multidrug and toxic compound extrusion protein</fullName>
    </alternativeName>
</protein>
<keyword evidence="8" id="KW-1185">Reference proteome</keyword>
<dbReference type="SMART" id="SM00855">
    <property type="entry name" value="PGAM"/>
    <property type="match status" value="1"/>
</dbReference>
<dbReference type="CDD" id="cd07067">
    <property type="entry name" value="HP_PGM_like"/>
    <property type="match status" value="1"/>
</dbReference>
<feature type="transmembrane region" description="Helical" evidence="6">
    <location>
        <begin position="458"/>
        <end position="481"/>
    </location>
</feature>
<evidence type="ECO:0000256" key="5">
    <source>
        <dbReference type="ARBA" id="ARBA00023136"/>
    </source>
</evidence>
<dbReference type="InterPro" id="IPR029033">
    <property type="entry name" value="His_PPase_superfam"/>
</dbReference>
<dbReference type="PANTHER" id="PTHR42893:SF45">
    <property type="entry name" value="PROTEIN DETOXIFICATION 45, CHLOROPLASTIC"/>
    <property type="match status" value="1"/>
</dbReference>
<name>A0A371HVN9_MUCPR</name>
<comment type="caution">
    <text evidence="6">Lacks conserved residue(s) required for the propagation of feature annotation.</text>
</comment>